<accession>A0A0N4Z7P7</accession>
<dbReference type="PANTHER" id="PTHR10543:SF24">
    <property type="entry name" value="CAROTENOID ISOMEROOXYGENASE"/>
    <property type="match status" value="1"/>
</dbReference>
<dbReference type="AlphaFoldDB" id="A0A0N4Z7P7"/>
<dbReference type="Proteomes" id="UP000038045">
    <property type="component" value="Unplaced"/>
</dbReference>
<evidence type="ECO:0000313" key="7">
    <source>
        <dbReference type="WBParaSite" id="PTRK_0000319900.1"/>
    </source>
</evidence>
<name>A0A0N4Z7P7_PARTI</name>
<sequence>MASHDVTDFKTLFTNFDEVGEDIVCNIEGTIPKWLKGTLIRNGPGMFDIGDTSFKHWFDGMAYLQKYTIEYETMRYQAKYLKSKTYKENKRANRIIVSEFGTISVADPCKCILQRFFNFFFTTPKLTDNSLVTFVRNGDRIFTVSETPYLNEVNMIDLETIGHVDMTKYVVIHTTSAHCHYDKEGNIYNVGSVMRRNGMIVFTKTTLFKDGNNNDEECFKRTEIIGSIPMTNSMYPPYYHSFGFSENYLILIETPLRINIKKILIKKYTRKSFFDCFEWHDNTNCLIHIVNKRDGKKVNISIEVEPFFIFHHVNSYDVGDFIVIDYCSMKNGDLLNDFKIDKMRKGNLITDNEDVWAFLHRLILPTKIPENAKEGDDLLESYPDKSHSCEAILVNDGKVKCKSELLCEVPFELPHFNYSFCGSKSRFVYGAIVQKRMPNNEALIKVDTETKEYKTWKKDKESYLPTEPIFVQSPKGTDEDDGILIVPIITNYKQQGDKSFVLFLDAKSMTEIGRSYIPAQLPLSFHSIFINKKLNVNN</sequence>
<proteinExistence type="inferred from homology"/>
<keyword evidence="3" id="KW-0560">Oxidoreductase</keyword>
<feature type="binding site" evidence="5">
    <location>
        <position position="240"/>
    </location>
    <ligand>
        <name>Fe cation</name>
        <dbReference type="ChEBI" id="CHEBI:24875"/>
        <note>catalytic</note>
    </ligand>
</feature>
<keyword evidence="2 5" id="KW-0479">Metal-binding</keyword>
<dbReference type="PANTHER" id="PTHR10543">
    <property type="entry name" value="BETA-CAROTENE DIOXYGENASE"/>
    <property type="match status" value="1"/>
</dbReference>
<evidence type="ECO:0000256" key="4">
    <source>
        <dbReference type="ARBA" id="ARBA00023004"/>
    </source>
</evidence>
<evidence type="ECO:0000256" key="2">
    <source>
        <dbReference type="ARBA" id="ARBA00022723"/>
    </source>
</evidence>
<dbReference type="GO" id="GO:0046872">
    <property type="term" value="F:metal ion binding"/>
    <property type="evidence" value="ECO:0007669"/>
    <property type="project" value="UniProtKB-KW"/>
</dbReference>
<keyword evidence="4 5" id="KW-0408">Iron</keyword>
<dbReference type="GO" id="GO:0003834">
    <property type="term" value="F:beta-carotene 15,15'-dioxygenase activity"/>
    <property type="evidence" value="ECO:0007669"/>
    <property type="project" value="TreeGrafter"/>
</dbReference>
<comment type="similarity">
    <text evidence="1">Belongs to the carotenoid oxygenase family.</text>
</comment>
<dbReference type="STRING" id="131310.A0A0N4Z7P7"/>
<feature type="binding site" evidence="5">
    <location>
        <position position="311"/>
    </location>
    <ligand>
        <name>Fe cation</name>
        <dbReference type="ChEBI" id="CHEBI:24875"/>
        <note>catalytic</note>
    </ligand>
</feature>
<organism evidence="6 7">
    <name type="scientific">Parastrongyloides trichosuri</name>
    <name type="common">Possum-specific nematode worm</name>
    <dbReference type="NCBI Taxonomy" id="131310"/>
    <lineage>
        <taxon>Eukaryota</taxon>
        <taxon>Metazoa</taxon>
        <taxon>Ecdysozoa</taxon>
        <taxon>Nematoda</taxon>
        <taxon>Chromadorea</taxon>
        <taxon>Rhabditida</taxon>
        <taxon>Tylenchina</taxon>
        <taxon>Panagrolaimomorpha</taxon>
        <taxon>Strongyloidoidea</taxon>
        <taxon>Strongyloididae</taxon>
        <taxon>Parastrongyloides</taxon>
    </lineage>
</organism>
<dbReference type="WBParaSite" id="PTRK_0000319900.1">
    <property type="protein sequence ID" value="PTRK_0000319900.1"/>
    <property type="gene ID" value="PTRK_0000319900"/>
</dbReference>
<feature type="binding site" evidence="5">
    <location>
        <position position="178"/>
    </location>
    <ligand>
        <name>Fe cation</name>
        <dbReference type="ChEBI" id="CHEBI:24875"/>
        <note>catalytic</note>
    </ligand>
</feature>
<protein>
    <submittedName>
        <fullName evidence="7">Beta,beta-carotene 15,15'-monooxygenase</fullName>
    </submittedName>
</protein>
<evidence type="ECO:0000256" key="1">
    <source>
        <dbReference type="ARBA" id="ARBA00006787"/>
    </source>
</evidence>
<dbReference type="GO" id="GO:0016121">
    <property type="term" value="P:carotene catabolic process"/>
    <property type="evidence" value="ECO:0007669"/>
    <property type="project" value="TreeGrafter"/>
</dbReference>
<dbReference type="GO" id="GO:0010436">
    <property type="term" value="F:carotenoid dioxygenase activity"/>
    <property type="evidence" value="ECO:0007669"/>
    <property type="project" value="TreeGrafter"/>
</dbReference>
<dbReference type="GO" id="GO:0042574">
    <property type="term" value="P:retinal metabolic process"/>
    <property type="evidence" value="ECO:0007669"/>
    <property type="project" value="TreeGrafter"/>
</dbReference>
<evidence type="ECO:0000256" key="5">
    <source>
        <dbReference type="PIRSR" id="PIRSR604294-1"/>
    </source>
</evidence>
<dbReference type="Pfam" id="PF03055">
    <property type="entry name" value="RPE65"/>
    <property type="match status" value="1"/>
</dbReference>
<evidence type="ECO:0000313" key="6">
    <source>
        <dbReference type="Proteomes" id="UP000038045"/>
    </source>
</evidence>
<dbReference type="InterPro" id="IPR004294">
    <property type="entry name" value="Carotenoid_Oase"/>
</dbReference>
<comment type="cofactor">
    <cofactor evidence="5">
        <name>Fe(2+)</name>
        <dbReference type="ChEBI" id="CHEBI:29033"/>
    </cofactor>
    <text evidence="5">Binds 1 Fe(2+) ion per subunit.</text>
</comment>
<reference evidence="7" key="1">
    <citation type="submission" date="2017-02" db="UniProtKB">
        <authorList>
            <consortium name="WormBaseParasite"/>
        </authorList>
    </citation>
    <scope>IDENTIFICATION</scope>
</reference>
<feature type="binding site" evidence="5">
    <location>
        <position position="526"/>
    </location>
    <ligand>
        <name>Fe cation</name>
        <dbReference type="ChEBI" id="CHEBI:24875"/>
        <note>catalytic</note>
    </ligand>
</feature>
<evidence type="ECO:0000256" key="3">
    <source>
        <dbReference type="ARBA" id="ARBA00023002"/>
    </source>
</evidence>
<keyword evidence="6" id="KW-1185">Reference proteome</keyword>